<evidence type="ECO:0000313" key="3">
    <source>
        <dbReference type="Proteomes" id="UP000297907"/>
    </source>
</evidence>
<gene>
    <name evidence="2" type="ORF">E3O42_05160</name>
</gene>
<evidence type="ECO:0000313" key="2">
    <source>
        <dbReference type="EMBL" id="TFC04385.1"/>
    </source>
</evidence>
<proteinExistence type="predicted"/>
<reference evidence="2 3" key="1">
    <citation type="submission" date="2019-03" db="EMBL/GenBank/DDBJ databases">
        <title>Genomics of glacier-inhabiting Cryobacterium strains.</title>
        <authorList>
            <person name="Liu Q."/>
            <person name="Xin Y.-H."/>
        </authorList>
    </citation>
    <scope>NUCLEOTIDE SEQUENCE [LARGE SCALE GENOMIC DNA]</scope>
    <source>
        <strain evidence="2 3">RHLS22-1</strain>
    </source>
</reference>
<dbReference type="InterPro" id="IPR031493">
    <property type="entry name" value="Zinc_ribbon_15"/>
</dbReference>
<sequence>MFLLFGTRAQLTTMNIVSFVCGYCGTLSEQHVVKNSHRLTLFFLPLFPLSTTYSNACTHCGGTTRLSAAQARHSLEWARTHPEL</sequence>
<keyword evidence="3" id="KW-1185">Reference proteome</keyword>
<comment type="caution">
    <text evidence="2">The sequence shown here is derived from an EMBL/GenBank/DDBJ whole genome shotgun (WGS) entry which is preliminary data.</text>
</comment>
<evidence type="ECO:0000259" key="1">
    <source>
        <dbReference type="Pfam" id="PF17032"/>
    </source>
</evidence>
<organism evidence="2 3">
    <name type="scientific">Cryobacterium adonitolivorans</name>
    <dbReference type="NCBI Taxonomy" id="1259189"/>
    <lineage>
        <taxon>Bacteria</taxon>
        <taxon>Bacillati</taxon>
        <taxon>Actinomycetota</taxon>
        <taxon>Actinomycetes</taxon>
        <taxon>Micrococcales</taxon>
        <taxon>Microbacteriaceae</taxon>
        <taxon>Cryobacterium</taxon>
    </lineage>
</organism>
<dbReference type="EMBL" id="SOFL01000014">
    <property type="protein sequence ID" value="TFC04385.1"/>
    <property type="molecule type" value="Genomic_DNA"/>
</dbReference>
<name>A0A4R8W950_9MICO</name>
<dbReference type="AlphaFoldDB" id="A0A4R8W950"/>
<protein>
    <submittedName>
        <fullName evidence="2">Zinc-ribbon domain-containing protein</fullName>
    </submittedName>
</protein>
<dbReference type="OrthoDB" id="4377018at2"/>
<feature type="domain" description="Zinc-ribbon 15" evidence="1">
    <location>
        <begin position="20"/>
        <end position="64"/>
    </location>
</feature>
<dbReference type="Pfam" id="PF17032">
    <property type="entry name" value="Zn_ribbon_15"/>
    <property type="match status" value="1"/>
</dbReference>
<dbReference type="RefSeq" id="WP_134452918.1">
    <property type="nucleotide sequence ID" value="NZ_SOFL01000014.1"/>
</dbReference>
<accession>A0A4R8W950</accession>
<dbReference type="Proteomes" id="UP000297907">
    <property type="component" value="Unassembled WGS sequence"/>
</dbReference>